<dbReference type="GO" id="GO:1902936">
    <property type="term" value="F:phosphatidylinositol bisphosphate binding"/>
    <property type="evidence" value="ECO:0007669"/>
    <property type="project" value="TreeGrafter"/>
</dbReference>
<proteinExistence type="predicted"/>
<dbReference type="PANTHER" id="PTHR10174">
    <property type="entry name" value="ALPHA-TOCOPHEROL TRANSFER PROTEIN-RELATED"/>
    <property type="match status" value="1"/>
</dbReference>
<gene>
    <name evidence="1" type="ORF">TPSB3V08_LOCUS6721</name>
</gene>
<dbReference type="AlphaFoldDB" id="A0A7R9D8M4"/>
<accession>A0A7R9D8M4</accession>
<dbReference type="PANTHER" id="PTHR10174:SF230">
    <property type="entry name" value="ALPHA-TOCOPHEROL TRANSFER PROTEIN-LIKE"/>
    <property type="match status" value="1"/>
</dbReference>
<dbReference type="GO" id="GO:0016020">
    <property type="term" value="C:membrane"/>
    <property type="evidence" value="ECO:0007669"/>
    <property type="project" value="TreeGrafter"/>
</dbReference>
<dbReference type="SUPFAM" id="SSF46938">
    <property type="entry name" value="CRAL/TRIO N-terminal domain"/>
    <property type="match status" value="1"/>
</dbReference>
<name>A0A7R9D8M4_TIMPO</name>
<protein>
    <submittedName>
        <fullName evidence="1">Uncharacterized protein</fullName>
    </submittedName>
</protein>
<organism evidence="1">
    <name type="scientific">Timema poppense</name>
    <name type="common">Walking stick</name>
    <dbReference type="NCBI Taxonomy" id="170557"/>
    <lineage>
        <taxon>Eukaryota</taxon>
        <taxon>Metazoa</taxon>
        <taxon>Ecdysozoa</taxon>
        <taxon>Arthropoda</taxon>
        <taxon>Hexapoda</taxon>
        <taxon>Insecta</taxon>
        <taxon>Pterygota</taxon>
        <taxon>Neoptera</taxon>
        <taxon>Polyneoptera</taxon>
        <taxon>Phasmatodea</taxon>
        <taxon>Timematodea</taxon>
        <taxon>Timematoidea</taxon>
        <taxon>Timematidae</taxon>
        <taxon>Timema</taxon>
    </lineage>
</organism>
<sequence>MMSEVGKKSTDTLFIAIGFVLVEKKRYDGRLMTFLRGCKFSLEKTKRKLDMYFTMRAAIPEFFSNRDVNRKELQDILSKV</sequence>
<dbReference type="EMBL" id="OD004057">
    <property type="protein sequence ID" value="CAD7409221.1"/>
    <property type="molecule type" value="Genomic_DNA"/>
</dbReference>
<dbReference type="InterPro" id="IPR036273">
    <property type="entry name" value="CRAL/TRIO_N_dom_sf"/>
</dbReference>
<reference evidence="1" key="1">
    <citation type="submission" date="2020-11" db="EMBL/GenBank/DDBJ databases">
        <authorList>
            <person name="Tran Van P."/>
        </authorList>
    </citation>
    <scope>NUCLEOTIDE SEQUENCE</scope>
</reference>
<dbReference type="Gene3D" id="1.10.8.20">
    <property type="entry name" value="N-terminal domain of phosphatidylinositol transfer protein sec14p"/>
    <property type="match status" value="1"/>
</dbReference>
<evidence type="ECO:0000313" key="1">
    <source>
        <dbReference type="EMBL" id="CAD7409221.1"/>
    </source>
</evidence>